<organism evidence="1 2">
    <name type="scientific">Burkholderia pseudomallei 1710a</name>
    <dbReference type="NCBI Taxonomy" id="320371"/>
    <lineage>
        <taxon>Bacteria</taxon>
        <taxon>Pseudomonadati</taxon>
        <taxon>Pseudomonadota</taxon>
        <taxon>Betaproteobacteria</taxon>
        <taxon>Burkholderiales</taxon>
        <taxon>Burkholderiaceae</taxon>
        <taxon>Burkholderia</taxon>
        <taxon>pseudomallei group</taxon>
    </lineage>
</organism>
<gene>
    <name evidence="1" type="ORF">BURPS1710A_1542</name>
</gene>
<dbReference type="AlphaFoldDB" id="A0A0E1WBK4"/>
<dbReference type="HOGENOM" id="CLU_3267007_0_0_4"/>
<name>A0A0E1WBK4_BURPE</name>
<sequence>MRFLSISGSLLARALTVGMFRHRTYTKANGEASRRPDEETP</sequence>
<dbReference type="Proteomes" id="UP000001812">
    <property type="component" value="Chromosome I"/>
</dbReference>
<accession>A0A0E1WBK4</accession>
<protein>
    <submittedName>
        <fullName evidence="1">Uncharacterized protein</fullName>
    </submittedName>
</protein>
<evidence type="ECO:0000313" key="1">
    <source>
        <dbReference type="EMBL" id="EET06912.1"/>
    </source>
</evidence>
<proteinExistence type="predicted"/>
<dbReference type="EMBL" id="CM000832">
    <property type="protein sequence ID" value="EET06912.1"/>
    <property type="molecule type" value="Genomic_DNA"/>
</dbReference>
<reference evidence="2" key="1">
    <citation type="submission" date="2007-08" db="EMBL/GenBank/DDBJ databases">
        <title>Annotation of Burkholderia pseudomallei 1710a.</title>
        <authorList>
            <person name="Harkins D.M."/>
            <person name="DeShazer D."/>
            <person name="Woods D.E."/>
            <person name="Brinkac L.M."/>
            <person name="Brown K.A."/>
            <person name="Hung G.C."/>
            <person name="Tuanyok A."/>
            <person name="Zhang B."/>
            <person name="Nierman W.C."/>
        </authorList>
    </citation>
    <scope>NUCLEOTIDE SEQUENCE [LARGE SCALE GENOMIC DNA]</scope>
    <source>
        <strain evidence="2">1710a</strain>
    </source>
</reference>
<reference evidence="1 2" key="2">
    <citation type="submission" date="2009-05" db="EMBL/GenBank/DDBJ databases">
        <authorList>
            <person name="Harkins D.M."/>
            <person name="DeShazer D."/>
            <person name="Woods D.E."/>
            <person name="Brinkac L.M."/>
            <person name="Brown K.A."/>
            <person name="Hung G.C."/>
            <person name="Tuanyok A."/>
            <person name="Zhang B."/>
            <person name="Nierman W.C."/>
        </authorList>
    </citation>
    <scope>NUCLEOTIDE SEQUENCE [LARGE SCALE GENOMIC DNA]</scope>
    <source>
        <strain evidence="1 2">1710a</strain>
    </source>
</reference>
<evidence type="ECO:0000313" key="2">
    <source>
        <dbReference type="Proteomes" id="UP000001812"/>
    </source>
</evidence>